<dbReference type="RefSeq" id="WP_010795050.1">
    <property type="nucleotide sequence ID" value="NZ_CP069270.1"/>
</dbReference>
<evidence type="ECO:0000313" key="4">
    <source>
        <dbReference type="Proteomes" id="UP000626180"/>
    </source>
</evidence>
<name>A0A2X2D8C2_PSELU</name>
<dbReference type="PROSITE" id="PS51257">
    <property type="entry name" value="PROKAR_LIPOPROTEIN"/>
    <property type="match status" value="1"/>
</dbReference>
<dbReference type="AlphaFoldDB" id="A0A2X2D8C2"/>
<evidence type="ECO:0008006" key="5">
    <source>
        <dbReference type="Google" id="ProtNLM"/>
    </source>
</evidence>
<protein>
    <recommendedName>
        <fullName evidence="5">Lipoprotein</fullName>
    </recommendedName>
</protein>
<organism evidence="2 3">
    <name type="scientific">Pseudomonas luteola</name>
    <dbReference type="NCBI Taxonomy" id="47886"/>
    <lineage>
        <taxon>Bacteria</taxon>
        <taxon>Pseudomonadati</taxon>
        <taxon>Pseudomonadota</taxon>
        <taxon>Gammaproteobacteria</taxon>
        <taxon>Pseudomonadales</taxon>
        <taxon>Pseudomonadaceae</taxon>
        <taxon>Pseudomonas</taxon>
    </lineage>
</organism>
<dbReference type="Proteomes" id="UP000626180">
    <property type="component" value="Unassembled WGS sequence"/>
</dbReference>
<reference evidence="1 4" key="2">
    <citation type="submission" date="2020-10" db="EMBL/GenBank/DDBJ databases">
        <title>Genome sequences of Pseudomonas isolates.</title>
        <authorList>
            <person name="Wessels L."/>
            <person name="Reich F."/>
            <person name="Hammerl J."/>
        </authorList>
    </citation>
    <scope>NUCLEOTIDE SEQUENCE [LARGE SCALE GENOMIC DNA]</scope>
    <source>
        <strain evidence="1 4">20-MO00624-0</strain>
    </source>
</reference>
<dbReference type="EMBL" id="UAUF01000012">
    <property type="protein sequence ID" value="SPZ08575.1"/>
    <property type="molecule type" value="Genomic_DNA"/>
</dbReference>
<evidence type="ECO:0000313" key="3">
    <source>
        <dbReference type="Proteomes" id="UP000250443"/>
    </source>
</evidence>
<dbReference type="EMBL" id="JADMCD010000002">
    <property type="protein sequence ID" value="MBF8640000.1"/>
    <property type="molecule type" value="Genomic_DNA"/>
</dbReference>
<evidence type="ECO:0000313" key="2">
    <source>
        <dbReference type="EMBL" id="SPZ08575.1"/>
    </source>
</evidence>
<evidence type="ECO:0000313" key="1">
    <source>
        <dbReference type="EMBL" id="MBF8640000.1"/>
    </source>
</evidence>
<accession>A0A2X2D8C2</accession>
<reference evidence="2 3" key="1">
    <citation type="submission" date="2018-06" db="EMBL/GenBank/DDBJ databases">
        <authorList>
            <consortium name="Pathogen Informatics"/>
            <person name="Doyle S."/>
        </authorList>
    </citation>
    <scope>NUCLEOTIDE SEQUENCE [LARGE SCALE GENOMIC DNA]</scope>
    <source>
        <strain evidence="2 3">NCTC11842</strain>
    </source>
</reference>
<dbReference type="GeneID" id="300269106"/>
<dbReference type="Proteomes" id="UP000250443">
    <property type="component" value="Unassembled WGS sequence"/>
</dbReference>
<keyword evidence="4" id="KW-1185">Reference proteome</keyword>
<gene>
    <name evidence="1" type="ORF">IRZ65_04805</name>
    <name evidence="2" type="ORF">NCTC11842_02857</name>
</gene>
<proteinExistence type="predicted"/>
<sequence length="108" mass="12027">MRKTIVMLSLALLAACTHGNKNDQTAQDVQIERYMTEQQLVGSMGKPDHVQKEGSLTVLVYRDRLLSMSADRSDYSFIFDGGHLVEYTPGRVKVQTQNGTPKITVEPA</sequence>